<evidence type="ECO:0000313" key="6">
    <source>
        <dbReference type="Proteomes" id="UP000256829"/>
    </source>
</evidence>
<dbReference type="InterPro" id="IPR050351">
    <property type="entry name" value="BphY/WalK/GraS-like"/>
</dbReference>
<dbReference type="EC" id="2.7.13.3" evidence="2"/>
<comment type="catalytic activity">
    <reaction evidence="1">
        <text>ATP + protein L-histidine = ADP + protein N-phospho-L-histidine.</text>
        <dbReference type="EC" id="2.7.13.3"/>
    </reaction>
</comment>
<name>A0A3D8V7P3_9GAMM</name>
<keyword evidence="3" id="KW-0808">Transferase</keyword>
<protein>
    <recommendedName>
        <fullName evidence="2">histidine kinase</fullName>
        <ecNumber evidence="2">2.7.13.3</ecNumber>
    </recommendedName>
</protein>
<evidence type="ECO:0000256" key="1">
    <source>
        <dbReference type="ARBA" id="ARBA00000085"/>
    </source>
</evidence>
<sequence>MTVDSRSGHHTGSSPAWMSKWAHDLRGPLAPIQSALFLLRHSGSDANERDELFELIERQIRRLTGMIDEIGDWVRADQGRLLTRSGPIDLGLIVEASRGLGSEAVEVRYEGDAETACLEGDASRLANLLSTFFWLVSTPRDNGHGNGARAVVDIAVQDGRVRLTGPLSPAIRAGSDVETLFTQPQVGAAGDGLGLRMLIASAIAKGHGGELGTRSSGDDAVEVVLQLPVSAG</sequence>
<evidence type="ECO:0000256" key="3">
    <source>
        <dbReference type="ARBA" id="ARBA00022679"/>
    </source>
</evidence>
<dbReference type="PANTHER" id="PTHR42878">
    <property type="entry name" value="TWO-COMPONENT HISTIDINE KINASE"/>
    <property type="match status" value="1"/>
</dbReference>
<dbReference type="Proteomes" id="UP000256829">
    <property type="component" value="Unassembled WGS sequence"/>
</dbReference>
<proteinExistence type="predicted"/>
<dbReference type="OrthoDB" id="6020845at2"/>
<dbReference type="InterPro" id="IPR003661">
    <property type="entry name" value="HisK_dim/P_dom"/>
</dbReference>
<dbReference type="GO" id="GO:0000155">
    <property type="term" value="F:phosphorelay sensor kinase activity"/>
    <property type="evidence" value="ECO:0007669"/>
    <property type="project" value="InterPro"/>
</dbReference>
<dbReference type="Gene3D" id="1.10.287.130">
    <property type="match status" value="1"/>
</dbReference>
<dbReference type="GO" id="GO:0030295">
    <property type="term" value="F:protein kinase activator activity"/>
    <property type="evidence" value="ECO:0007669"/>
    <property type="project" value="TreeGrafter"/>
</dbReference>
<accession>A0A3D8V7P3</accession>
<comment type="caution">
    <text evidence="5">The sequence shown here is derived from an EMBL/GenBank/DDBJ whole genome shotgun (WGS) entry which is preliminary data.</text>
</comment>
<dbReference type="PANTHER" id="PTHR42878:SF14">
    <property type="entry name" value="OSMOLARITY TWO-COMPONENT SYSTEM PROTEIN SSK1"/>
    <property type="match status" value="1"/>
</dbReference>
<gene>
    <name evidence="5" type="ORF">DX912_17180</name>
</gene>
<dbReference type="RefSeq" id="WP_115844661.1">
    <property type="nucleotide sequence ID" value="NZ_CP046603.1"/>
</dbReference>
<dbReference type="SUPFAM" id="SSF47384">
    <property type="entry name" value="Homodimeric domain of signal transducing histidine kinase"/>
    <property type="match status" value="1"/>
</dbReference>
<dbReference type="GO" id="GO:0000156">
    <property type="term" value="F:phosphorelay response regulator activity"/>
    <property type="evidence" value="ECO:0007669"/>
    <property type="project" value="TreeGrafter"/>
</dbReference>
<dbReference type="AlphaFoldDB" id="A0A3D8V7P3"/>
<evidence type="ECO:0000256" key="4">
    <source>
        <dbReference type="ARBA" id="ARBA00022777"/>
    </source>
</evidence>
<dbReference type="PROSITE" id="PS50109">
    <property type="entry name" value="HIS_KIN"/>
    <property type="match status" value="1"/>
</dbReference>
<dbReference type="InterPro" id="IPR005467">
    <property type="entry name" value="His_kinase_dom"/>
</dbReference>
<dbReference type="CDD" id="cd00082">
    <property type="entry name" value="HisKA"/>
    <property type="match status" value="1"/>
</dbReference>
<evidence type="ECO:0000313" key="5">
    <source>
        <dbReference type="EMBL" id="RDY65440.1"/>
    </source>
</evidence>
<keyword evidence="6" id="KW-1185">Reference proteome</keyword>
<dbReference type="EMBL" id="QTJR01000018">
    <property type="protein sequence ID" value="RDY65440.1"/>
    <property type="molecule type" value="Genomic_DNA"/>
</dbReference>
<dbReference type="GO" id="GO:0007234">
    <property type="term" value="P:osmosensory signaling via phosphorelay pathway"/>
    <property type="evidence" value="ECO:0007669"/>
    <property type="project" value="TreeGrafter"/>
</dbReference>
<organism evidence="5 6">
    <name type="scientific">Lysobacter soli</name>
    <dbReference type="NCBI Taxonomy" id="453783"/>
    <lineage>
        <taxon>Bacteria</taxon>
        <taxon>Pseudomonadati</taxon>
        <taxon>Pseudomonadota</taxon>
        <taxon>Gammaproteobacteria</taxon>
        <taxon>Lysobacterales</taxon>
        <taxon>Lysobacteraceae</taxon>
        <taxon>Lysobacter</taxon>
    </lineage>
</organism>
<keyword evidence="4 5" id="KW-0418">Kinase</keyword>
<reference evidence="5 6" key="1">
    <citation type="submission" date="2018-08" db="EMBL/GenBank/DDBJ databases">
        <title>Lysobacter soli KCTC 22011, whole genome shotgun sequence.</title>
        <authorList>
            <person name="Zhang X."/>
            <person name="Feng G."/>
            <person name="Zhu H."/>
        </authorList>
    </citation>
    <scope>NUCLEOTIDE SEQUENCE [LARGE SCALE GENOMIC DNA]</scope>
    <source>
        <strain evidence="5 6">KCTC 22011</strain>
    </source>
</reference>
<evidence type="ECO:0000256" key="2">
    <source>
        <dbReference type="ARBA" id="ARBA00012438"/>
    </source>
</evidence>
<dbReference type="SMART" id="SM00388">
    <property type="entry name" value="HisKA"/>
    <property type="match status" value="1"/>
</dbReference>
<dbReference type="Pfam" id="PF00512">
    <property type="entry name" value="HisKA"/>
    <property type="match status" value="1"/>
</dbReference>
<dbReference type="InterPro" id="IPR036097">
    <property type="entry name" value="HisK_dim/P_sf"/>
</dbReference>